<dbReference type="AlphaFoldDB" id="A0AAU8GDE0"/>
<dbReference type="InterPro" id="IPR016181">
    <property type="entry name" value="Acyl_CoA_acyltransferase"/>
</dbReference>
<evidence type="ECO:0000259" key="1">
    <source>
        <dbReference type="PROSITE" id="PS51186"/>
    </source>
</evidence>
<dbReference type="CDD" id="cd04301">
    <property type="entry name" value="NAT_SF"/>
    <property type="match status" value="1"/>
</dbReference>
<accession>A0AAU8GDE0</accession>
<organism evidence="2">
    <name type="scientific">Dehalogenimonas sp. 4OHTPN</name>
    <dbReference type="NCBI Taxonomy" id="3166643"/>
    <lineage>
        <taxon>Bacteria</taxon>
        <taxon>Bacillati</taxon>
        <taxon>Chloroflexota</taxon>
        <taxon>Dehalococcoidia</taxon>
        <taxon>Dehalococcoidales</taxon>
        <taxon>Dehalococcoidaceae</taxon>
        <taxon>Dehalogenimonas</taxon>
    </lineage>
</organism>
<dbReference type="PROSITE" id="PS51186">
    <property type="entry name" value="GNAT"/>
    <property type="match status" value="1"/>
</dbReference>
<reference evidence="2" key="1">
    <citation type="submission" date="2024-06" db="EMBL/GenBank/DDBJ databases">
        <title>A Novel Isolate, Dehalogenimonas sp. Strain 4OHTPN, Dechlorinates Aromatic 4 Hydroxy chlorothalonil by a Novel Reductive Dehalogenase.</title>
        <authorList>
            <person name="Liu G."/>
        </authorList>
    </citation>
    <scope>NUCLEOTIDE SEQUENCE</scope>
    <source>
        <strain evidence="2">4OHTPN</strain>
    </source>
</reference>
<dbReference type="InterPro" id="IPR000182">
    <property type="entry name" value="GNAT_dom"/>
</dbReference>
<dbReference type="InterPro" id="IPR050276">
    <property type="entry name" value="MshD_Acetyltransferase"/>
</dbReference>
<dbReference type="GO" id="GO:0016747">
    <property type="term" value="F:acyltransferase activity, transferring groups other than amino-acyl groups"/>
    <property type="evidence" value="ECO:0007669"/>
    <property type="project" value="InterPro"/>
</dbReference>
<dbReference type="Pfam" id="PF00583">
    <property type="entry name" value="Acetyltransf_1"/>
    <property type="match status" value="1"/>
</dbReference>
<proteinExistence type="predicted"/>
<dbReference type="EMBL" id="CP159307">
    <property type="protein sequence ID" value="XCH33743.1"/>
    <property type="molecule type" value="Genomic_DNA"/>
</dbReference>
<dbReference type="NCBIfam" id="NF033083">
    <property type="entry name" value="AAC_3_I"/>
    <property type="match status" value="1"/>
</dbReference>
<gene>
    <name evidence="2" type="ORF">ABV300_02395</name>
</gene>
<sequence length="147" mass="16413">MIIKQISPAEIGLLTGLNRVFAEAFDEAETYLGAIPSDEYLKTLLAKECFIAVVAFDDGRVIGGLTAYELTKSEQERSEIYIYDLAVCSEYRRKGVATNLIKELKSIAKDRGAWVIFVQADRGDIPAIKLYESLGIKESVYHFDIPV</sequence>
<dbReference type="RefSeq" id="WP_353714953.1">
    <property type="nucleotide sequence ID" value="NZ_CP159307.1"/>
</dbReference>
<dbReference type="SUPFAM" id="SSF55729">
    <property type="entry name" value="Acyl-CoA N-acyltransferases (Nat)"/>
    <property type="match status" value="1"/>
</dbReference>
<protein>
    <submittedName>
        <fullName evidence="2">AAC(3)-I family aminoglycoside N-acetyltransferase</fullName>
    </submittedName>
</protein>
<feature type="domain" description="N-acetyltransferase" evidence="1">
    <location>
        <begin position="1"/>
        <end position="147"/>
    </location>
</feature>
<evidence type="ECO:0000313" key="2">
    <source>
        <dbReference type="EMBL" id="XCH33743.1"/>
    </source>
</evidence>
<dbReference type="PANTHER" id="PTHR43617">
    <property type="entry name" value="L-AMINO ACID N-ACETYLTRANSFERASE"/>
    <property type="match status" value="1"/>
</dbReference>
<name>A0AAU8GDE0_9CHLR</name>
<dbReference type="Gene3D" id="3.40.630.30">
    <property type="match status" value="1"/>
</dbReference>